<dbReference type="InterPro" id="IPR055201">
    <property type="entry name" value="IHF-like_H2TH"/>
</dbReference>
<sequence>MVLPTLTVEARTSALRRAIAVRQERAELLADIKDGKVSLHDVLRRDDAVVARTPVRRVLEALPRIGKVRAGQILDELGISETRRVQGLGVRQRERLLHLFPSQG</sequence>
<reference evidence="3" key="1">
    <citation type="journal article" date="2019" name="Int. J. Syst. Evol. Microbiol.">
        <title>The Global Catalogue of Microorganisms (GCM) 10K type strain sequencing project: providing services to taxonomists for standard genome sequencing and annotation.</title>
        <authorList>
            <consortium name="The Broad Institute Genomics Platform"/>
            <consortium name="The Broad Institute Genome Sequencing Center for Infectious Disease"/>
            <person name="Wu L."/>
            <person name="Ma J."/>
        </authorList>
    </citation>
    <scope>NUCLEOTIDE SEQUENCE [LARGE SCALE GENOMIC DNA]</scope>
    <source>
        <strain evidence="3">ICMP 257</strain>
    </source>
</reference>
<dbReference type="Pfam" id="PF22525">
    <property type="entry name" value="H2TH_5"/>
    <property type="match status" value="1"/>
</dbReference>
<evidence type="ECO:0000259" key="1">
    <source>
        <dbReference type="Pfam" id="PF22525"/>
    </source>
</evidence>
<keyword evidence="3" id="KW-1185">Reference proteome</keyword>
<name>A0ABV9VKQ5_STRAZ</name>
<dbReference type="RefSeq" id="WP_033305820.1">
    <property type="nucleotide sequence ID" value="NZ_CAKMXI010000007.1"/>
</dbReference>
<dbReference type="GeneID" id="31237616"/>
<dbReference type="EMBL" id="JBHSJE010000022">
    <property type="protein sequence ID" value="MFC4983664.1"/>
    <property type="molecule type" value="Genomic_DNA"/>
</dbReference>
<accession>A0ABV9VKQ5</accession>
<dbReference type="NCBIfam" id="NF041260">
    <property type="entry name" value="actino_IHF"/>
    <property type="match status" value="1"/>
</dbReference>
<evidence type="ECO:0000313" key="3">
    <source>
        <dbReference type="Proteomes" id="UP001595908"/>
    </source>
</evidence>
<comment type="caution">
    <text evidence="2">The sequence shown here is derived from an EMBL/GenBank/DDBJ whole genome shotgun (WGS) entry which is preliminary data.</text>
</comment>
<dbReference type="SUPFAM" id="SSF46946">
    <property type="entry name" value="S13-like H2TH domain"/>
    <property type="match status" value="1"/>
</dbReference>
<proteinExistence type="predicted"/>
<protein>
    <submittedName>
        <fullName evidence="2">Integration host factor, actinobacterial type</fullName>
    </submittedName>
</protein>
<dbReference type="InterPro" id="IPR047806">
    <property type="entry name" value="IHF_actinobact"/>
</dbReference>
<gene>
    <name evidence="2" type="primary">mihF</name>
    <name evidence="2" type="ORF">ACFPL4_36035</name>
</gene>
<feature type="domain" description="Integration host factor-like helix-two turn-helix" evidence="1">
    <location>
        <begin position="32"/>
        <end position="100"/>
    </location>
</feature>
<dbReference type="InterPro" id="IPR010979">
    <property type="entry name" value="Ribosomal_uS13-like_H2TH"/>
</dbReference>
<evidence type="ECO:0000313" key="2">
    <source>
        <dbReference type="EMBL" id="MFC4983664.1"/>
    </source>
</evidence>
<organism evidence="2 3">
    <name type="scientific">Streptomyces atroolivaceus</name>
    <dbReference type="NCBI Taxonomy" id="66869"/>
    <lineage>
        <taxon>Bacteria</taxon>
        <taxon>Bacillati</taxon>
        <taxon>Actinomycetota</taxon>
        <taxon>Actinomycetes</taxon>
        <taxon>Kitasatosporales</taxon>
        <taxon>Streptomycetaceae</taxon>
        <taxon>Streptomyces</taxon>
    </lineage>
</organism>
<dbReference type="Gene3D" id="1.10.8.50">
    <property type="match status" value="1"/>
</dbReference>
<dbReference type="Proteomes" id="UP001595908">
    <property type="component" value="Unassembled WGS sequence"/>
</dbReference>